<feature type="region of interest" description="Disordered" evidence="1">
    <location>
        <begin position="86"/>
        <end position="107"/>
    </location>
</feature>
<comment type="caution">
    <text evidence="2">The sequence shown here is derived from an EMBL/GenBank/DDBJ whole genome shotgun (WGS) entry which is preliminary data.</text>
</comment>
<evidence type="ECO:0000256" key="1">
    <source>
        <dbReference type="SAM" id="MobiDB-lite"/>
    </source>
</evidence>
<dbReference type="AlphaFoldDB" id="A0A645EVT8"/>
<organism evidence="2">
    <name type="scientific">bioreactor metagenome</name>
    <dbReference type="NCBI Taxonomy" id="1076179"/>
    <lineage>
        <taxon>unclassified sequences</taxon>
        <taxon>metagenomes</taxon>
        <taxon>ecological metagenomes</taxon>
    </lineage>
</organism>
<gene>
    <name evidence="2" type="ORF">SDC9_152592</name>
</gene>
<protein>
    <submittedName>
        <fullName evidence="2">Uncharacterized protein</fullName>
    </submittedName>
</protein>
<name>A0A645EVT8_9ZZZZ</name>
<proteinExistence type="predicted"/>
<sequence>MLYGGDSGVKVVACGGGDADETGVAEDAVACGEVGFLLEDVVVFGGLARVFDLSDLLTLRGVRDVLGLLLADVAGGLVGAHRGAQQGEGSLDAVGEQDGCEEPWVDH</sequence>
<dbReference type="EMBL" id="VSSQ01051256">
    <property type="protein sequence ID" value="MPN05342.1"/>
    <property type="molecule type" value="Genomic_DNA"/>
</dbReference>
<evidence type="ECO:0000313" key="2">
    <source>
        <dbReference type="EMBL" id="MPN05342.1"/>
    </source>
</evidence>
<feature type="compositionally biased region" description="Acidic residues" evidence="1">
    <location>
        <begin position="98"/>
        <end position="107"/>
    </location>
</feature>
<reference evidence="2" key="1">
    <citation type="submission" date="2019-08" db="EMBL/GenBank/DDBJ databases">
        <authorList>
            <person name="Kucharzyk K."/>
            <person name="Murdoch R.W."/>
            <person name="Higgins S."/>
            <person name="Loffler F."/>
        </authorList>
    </citation>
    <scope>NUCLEOTIDE SEQUENCE</scope>
</reference>
<accession>A0A645EVT8</accession>